<evidence type="ECO:0000313" key="1">
    <source>
        <dbReference type="EMBL" id="ETW43711.1"/>
    </source>
</evidence>
<dbReference type="EMBL" id="KI926039">
    <property type="protein sequence ID" value="ETW43711.1"/>
    <property type="molecule type" value="Genomic_DNA"/>
</dbReference>
<proteinExistence type="predicted"/>
<dbReference type="InterPro" id="IPR052423">
    <property type="entry name" value="EMIR"/>
</dbReference>
<dbReference type="PANTHER" id="PTHR44094:SF8">
    <property type="entry name" value="DNAJ HEAT SHOCK N-TERMINAL DOMAIN-CONTAINING PROTEIN-RELATED"/>
    <property type="match status" value="1"/>
</dbReference>
<sequence length="72" mass="8616">MNKDKNLLLNNKFENINEAYQILGNKIISIEDIFYYIGDIMKEMMEGQNIREEKVAELLKDRLDLYIDNEDE</sequence>
<protein>
    <submittedName>
        <fullName evidence="1">Uncharacterized protein</fullName>
    </submittedName>
</protein>
<accession>W4IJ79</accession>
<evidence type="ECO:0000313" key="2">
    <source>
        <dbReference type="Proteomes" id="UP000019114"/>
    </source>
</evidence>
<dbReference type="AlphaFoldDB" id="W4IJ79"/>
<organism evidence="1 2">
    <name type="scientific">Plasmodium falciparum NF135/5.C10</name>
    <dbReference type="NCBI Taxonomy" id="1036726"/>
    <lineage>
        <taxon>Eukaryota</taxon>
        <taxon>Sar</taxon>
        <taxon>Alveolata</taxon>
        <taxon>Apicomplexa</taxon>
        <taxon>Aconoidasida</taxon>
        <taxon>Haemosporida</taxon>
        <taxon>Plasmodiidae</taxon>
        <taxon>Plasmodium</taxon>
        <taxon>Plasmodium (Laverania)</taxon>
    </lineage>
</organism>
<name>W4IJ79_PLAFA</name>
<gene>
    <name evidence="1" type="ORF">PFNF135_01835</name>
</gene>
<reference evidence="1 2" key="2">
    <citation type="submission" date="2013-02" db="EMBL/GenBank/DDBJ databases">
        <title>The Genome Sequence of Plasmodium falciparum NF135/5.C10.</title>
        <authorList>
            <consortium name="The Broad Institute Genome Sequencing Platform"/>
            <consortium name="The Broad Institute Genome Sequencing Center for Infectious Disease"/>
            <person name="Neafsey D."/>
            <person name="Cheeseman I."/>
            <person name="Volkman S."/>
            <person name="Adams J."/>
            <person name="Walker B."/>
            <person name="Young S.K."/>
            <person name="Zeng Q."/>
            <person name="Gargeya S."/>
            <person name="Fitzgerald M."/>
            <person name="Haas B."/>
            <person name="Abouelleil A."/>
            <person name="Alvarado L."/>
            <person name="Arachchi H.M."/>
            <person name="Berlin A.M."/>
            <person name="Chapman S.B."/>
            <person name="Dewar J."/>
            <person name="Goldberg J."/>
            <person name="Griggs A."/>
            <person name="Gujja S."/>
            <person name="Hansen M."/>
            <person name="Howarth C."/>
            <person name="Imamovic A."/>
            <person name="Larimer J."/>
            <person name="McCowan C."/>
            <person name="Murphy C."/>
            <person name="Neiman D."/>
            <person name="Pearson M."/>
            <person name="Priest M."/>
            <person name="Roberts A."/>
            <person name="Saif S."/>
            <person name="Shea T."/>
            <person name="Sisk P."/>
            <person name="Sykes S."/>
            <person name="Wortman J."/>
            <person name="Nusbaum C."/>
            <person name="Birren B."/>
        </authorList>
    </citation>
    <scope>NUCLEOTIDE SEQUENCE [LARGE SCALE GENOMIC DNA]</scope>
    <source>
        <strain evidence="1 2">NF135/5.C10</strain>
    </source>
</reference>
<dbReference type="PANTHER" id="PTHR44094">
    <property type="entry name" value="DNAJ HEAT SHOCK N-TERMINAL DOMAIN-CONTAINING PROTEIN"/>
    <property type="match status" value="1"/>
</dbReference>
<dbReference type="Proteomes" id="UP000019114">
    <property type="component" value="Unassembled WGS sequence"/>
</dbReference>
<reference evidence="1 2" key="1">
    <citation type="submission" date="2013-02" db="EMBL/GenBank/DDBJ databases">
        <title>The Genome Annotation of Plasmodium falciparum NF135/5.C10.</title>
        <authorList>
            <consortium name="The Broad Institute Genome Sequencing Platform"/>
            <consortium name="The Broad Institute Genome Sequencing Center for Infectious Disease"/>
            <person name="Neafsey D."/>
            <person name="Hoffman S."/>
            <person name="Volkman S."/>
            <person name="Rosenthal P."/>
            <person name="Walker B."/>
            <person name="Young S.K."/>
            <person name="Zeng Q."/>
            <person name="Gargeya S."/>
            <person name="Fitzgerald M."/>
            <person name="Haas B."/>
            <person name="Abouelleil A."/>
            <person name="Allen A.W."/>
            <person name="Alvarado L."/>
            <person name="Arachchi H.M."/>
            <person name="Berlin A.M."/>
            <person name="Chapman S.B."/>
            <person name="Gainer-Dewar J."/>
            <person name="Goldberg J."/>
            <person name="Griggs A."/>
            <person name="Gujja S."/>
            <person name="Hansen M."/>
            <person name="Howarth C."/>
            <person name="Imamovic A."/>
            <person name="Ireland A."/>
            <person name="Larimer J."/>
            <person name="McCowan C."/>
            <person name="Murphy C."/>
            <person name="Pearson M."/>
            <person name="Poon T.W."/>
            <person name="Priest M."/>
            <person name="Roberts A."/>
            <person name="Saif S."/>
            <person name="Shea T."/>
            <person name="Sisk P."/>
            <person name="Sykes S."/>
            <person name="Wortman J."/>
            <person name="Nusbaum C."/>
            <person name="Birren B."/>
        </authorList>
    </citation>
    <scope>NUCLEOTIDE SEQUENCE [LARGE SCALE GENOMIC DNA]</scope>
    <source>
        <strain evidence="1 2">NF135/5.C10</strain>
    </source>
</reference>